<dbReference type="AlphaFoldDB" id="A0A9P4QQ34"/>
<dbReference type="InterPro" id="IPR052711">
    <property type="entry name" value="Zinc_ADH-like"/>
</dbReference>
<evidence type="ECO:0000259" key="1">
    <source>
        <dbReference type="SMART" id="SM00829"/>
    </source>
</evidence>
<reference evidence="2" key="1">
    <citation type="journal article" date="2020" name="Stud. Mycol.">
        <title>101 Dothideomycetes genomes: a test case for predicting lifestyles and emergence of pathogens.</title>
        <authorList>
            <person name="Haridas S."/>
            <person name="Albert R."/>
            <person name="Binder M."/>
            <person name="Bloem J."/>
            <person name="Labutti K."/>
            <person name="Salamov A."/>
            <person name="Andreopoulos B."/>
            <person name="Baker S."/>
            <person name="Barry K."/>
            <person name="Bills G."/>
            <person name="Bluhm B."/>
            <person name="Cannon C."/>
            <person name="Castanera R."/>
            <person name="Culley D."/>
            <person name="Daum C."/>
            <person name="Ezra D."/>
            <person name="Gonzalez J."/>
            <person name="Henrissat B."/>
            <person name="Kuo A."/>
            <person name="Liang C."/>
            <person name="Lipzen A."/>
            <person name="Lutzoni F."/>
            <person name="Magnuson J."/>
            <person name="Mondo S."/>
            <person name="Nolan M."/>
            <person name="Ohm R."/>
            <person name="Pangilinan J."/>
            <person name="Park H.-J."/>
            <person name="Ramirez L."/>
            <person name="Alfaro M."/>
            <person name="Sun H."/>
            <person name="Tritt A."/>
            <person name="Yoshinaga Y."/>
            <person name="Zwiers L.-H."/>
            <person name="Turgeon B."/>
            <person name="Goodwin S."/>
            <person name="Spatafora J."/>
            <person name="Crous P."/>
            <person name="Grigoriev I."/>
        </authorList>
    </citation>
    <scope>NUCLEOTIDE SEQUENCE</scope>
    <source>
        <strain evidence="2">CBS 125425</strain>
    </source>
</reference>
<evidence type="ECO:0000313" key="3">
    <source>
        <dbReference type="Proteomes" id="UP000799444"/>
    </source>
</evidence>
<name>A0A9P4QQ34_9PLEO</name>
<dbReference type="Gene3D" id="3.90.180.10">
    <property type="entry name" value="Medium-chain alcohol dehydrogenases, catalytic domain"/>
    <property type="match status" value="1"/>
</dbReference>
<organism evidence="2 3">
    <name type="scientific">Polyplosphaeria fusca</name>
    <dbReference type="NCBI Taxonomy" id="682080"/>
    <lineage>
        <taxon>Eukaryota</taxon>
        <taxon>Fungi</taxon>
        <taxon>Dikarya</taxon>
        <taxon>Ascomycota</taxon>
        <taxon>Pezizomycotina</taxon>
        <taxon>Dothideomycetes</taxon>
        <taxon>Pleosporomycetidae</taxon>
        <taxon>Pleosporales</taxon>
        <taxon>Tetraplosphaeriaceae</taxon>
        <taxon>Polyplosphaeria</taxon>
    </lineage>
</organism>
<comment type="caution">
    <text evidence="2">The sequence shown here is derived from an EMBL/GenBank/DDBJ whole genome shotgun (WGS) entry which is preliminary data.</text>
</comment>
<dbReference type="InterPro" id="IPR011032">
    <property type="entry name" value="GroES-like_sf"/>
</dbReference>
<dbReference type="Pfam" id="PF00107">
    <property type="entry name" value="ADH_zinc_N"/>
    <property type="match status" value="1"/>
</dbReference>
<dbReference type="InterPro" id="IPR013154">
    <property type="entry name" value="ADH-like_N"/>
</dbReference>
<feature type="domain" description="Enoyl reductase (ER)" evidence="1">
    <location>
        <begin position="14"/>
        <end position="342"/>
    </location>
</feature>
<accession>A0A9P4QQ34</accession>
<dbReference type="InterPro" id="IPR036291">
    <property type="entry name" value="NAD(P)-bd_dom_sf"/>
</dbReference>
<protein>
    <submittedName>
        <fullName evidence="2">NAD(P)-binding protein</fullName>
    </submittedName>
</protein>
<dbReference type="EMBL" id="ML996214">
    <property type="protein sequence ID" value="KAF2730599.1"/>
    <property type="molecule type" value="Genomic_DNA"/>
</dbReference>
<dbReference type="GO" id="GO:0016491">
    <property type="term" value="F:oxidoreductase activity"/>
    <property type="evidence" value="ECO:0007669"/>
    <property type="project" value="InterPro"/>
</dbReference>
<dbReference type="PANTHER" id="PTHR45033:SF2">
    <property type="entry name" value="ZINC-TYPE ALCOHOL DEHYDROGENASE-LIKE PROTEIN C1773.06C"/>
    <property type="match status" value="1"/>
</dbReference>
<dbReference type="SMART" id="SM00829">
    <property type="entry name" value="PKS_ER"/>
    <property type="match status" value="1"/>
</dbReference>
<proteinExistence type="predicted"/>
<dbReference type="Proteomes" id="UP000799444">
    <property type="component" value="Unassembled WGS sequence"/>
</dbReference>
<dbReference type="Gene3D" id="3.40.50.720">
    <property type="entry name" value="NAD(P)-binding Rossmann-like Domain"/>
    <property type="match status" value="1"/>
</dbReference>
<keyword evidence="3" id="KW-1185">Reference proteome</keyword>
<evidence type="ECO:0000313" key="2">
    <source>
        <dbReference type="EMBL" id="KAF2730599.1"/>
    </source>
</evidence>
<dbReference type="OrthoDB" id="3509362at2759"/>
<dbReference type="Pfam" id="PF08240">
    <property type="entry name" value="ADH_N"/>
    <property type="match status" value="1"/>
</dbReference>
<dbReference type="InterPro" id="IPR020843">
    <property type="entry name" value="ER"/>
</dbReference>
<dbReference type="SUPFAM" id="SSF50129">
    <property type="entry name" value="GroES-like"/>
    <property type="match status" value="1"/>
</dbReference>
<dbReference type="InterPro" id="IPR013149">
    <property type="entry name" value="ADH-like_C"/>
</dbReference>
<gene>
    <name evidence="2" type="ORF">EJ04DRAFT_473512</name>
</gene>
<dbReference type="PANTHER" id="PTHR45033">
    <property type="match status" value="1"/>
</dbReference>
<dbReference type="CDD" id="cd08276">
    <property type="entry name" value="MDR7"/>
    <property type="match status" value="1"/>
</dbReference>
<sequence>MPSPPPQTRTIYRRNLSSPSFAQKIQLETEPIPPLTSTSLLLKLHAISLNYRDANMLNATNPWPVLASGIPCSDAAGEIVAIGPRVSRFKLGDRVCPIIEPNERTGREWLGGDVDGVLASHVVVEEAKVVRVPEGLEYVEAAMLPVAGVTAWAGVRGVRAGGSVLVQGTGGVSMFGAKLARAMGCRVILSSSSDEKLARVKEMGGLESVRTLNYARDAKWEDEAVRLNDGVGVDVVLENGGTSSLMQSLKATRKGGTVSQIGYLGKQDGRHLDGLVSVLIEKEINLRGINVGSRADFEDMNRLIESNDIRFNELIDKKFEFERAGEAFEYLWSGQHVGKIVIEI</sequence>
<dbReference type="SUPFAM" id="SSF51735">
    <property type="entry name" value="NAD(P)-binding Rossmann-fold domains"/>
    <property type="match status" value="1"/>
</dbReference>